<evidence type="ECO:0000256" key="2">
    <source>
        <dbReference type="SAM" id="SignalP"/>
    </source>
</evidence>
<feature type="chain" id="PRO_5024364604" description="Alpha/beta hydrolase" evidence="2">
    <location>
        <begin position="32"/>
        <end position="948"/>
    </location>
</feature>
<dbReference type="Gene3D" id="3.40.50.1820">
    <property type="entry name" value="alpha/beta hydrolase"/>
    <property type="match status" value="1"/>
</dbReference>
<organism evidence="3 4">
    <name type="scientific">Acrocarpospora pleiomorpha</name>
    <dbReference type="NCBI Taxonomy" id="90975"/>
    <lineage>
        <taxon>Bacteria</taxon>
        <taxon>Bacillati</taxon>
        <taxon>Actinomycetota</taxon>
        <taxon>Actinomycetes</taxon>
        <taxon>Streptosporangiales</taxon>
        <taxon>Streptosporangiaceae</taxon>
        <taxon>Acrocarpospora</taxon>
    </lineage>
</organism>
<dbReference type="InterPro" id="IPR038081">
    <property type="entry name" value="CalX-like_sf"/>
</dbReference>
<feature type="region of interest" description="Disordered" evidence="1">
    <location>
        <begin position="114"/>
        <end position="149"/>
    </location>
</feature>
<evidence type="ECO:0000256" key="1">
    <source>
        <dbReference type="SAM" id="MobiDB-lite"/>
    </source>
</evidence>
<dbReference type="InterPro" id="IPR029058">
    <property type="entry name" value="AB_hydrolase_fold"/>
</dbReference>
<evidence type="ECO:0008006" key="5">
    <source>
        <dbReference type="Google" id="ProtNLM"/>
    </source>
</evidence>
<comment type="caution">
    <text evidence="3">The sequence shown here is derived from an EMBL/GenBank/DDBJ whole genome shotgun (WGS) entry which is preliminary data.</text>
</comment>
<gene>
    <name evidence="3" type="ORF">Aple_072170</name>
</gene>
<dbReference type="SUPFAM" id="SSF141072">
    <property type="entry name" value="CalX-like"/>
    <property type="match status" value="1"/>
</dbReference>
<dbReference type="SUPFAM" id="SSF53474">
    <property type="entry name" value="alpha/beta-Hydrolases"/>
    <property type="match status" value="1"/>
</dbReference>
<evidence type="ECO:0000313" key="3">
    <source>
        <dbReference type="EMBL" id="GES24318.1"/>
    </source>
</evidence>
<proteinExistence type="predicted"/>
<keyword evidence="4" id="KW-1185">Reference proteome</keyword>
<sequence>MSNLLRRAGAVAAVLALACLPPTLITGTASADPTPADIVASGPQWSVTRVAGGFLVTLELAEELPVIASAPTLSVDGTMLGPATESADGKSLSLVTADPSVATATSVTTDILGAAEPTPRARMAPGPSAAQPTTTPGVLPADPSTPGSHQVSEAVYDFGDQVLPLLNIGGIRGELTGKIYLPDGRGRKPTVIFLHGRHGSCYGTGATNPARWPCRPSPDSPSQRATIPSYLGYDAPARALASNGYAVVSISANAVNSNDNQLAADYGAQARGQLILDTLRMLEQADDGDPVVYHDAFYNRDVTLAQALTGDITPAGLVRKFDLDNVGIMGHSRGGEGVVAASTLNDALPLWQQFGINAVLPLAPVDYDRISLPNTVTATILPYCDGDVENLMGQHIVDDSRHSFKDNVLRSAVLTMGANHNFFNTIWTPGGWPASTGDDWSTGGSGAGDPVCDPNAATTTRLTPAQQVQVGATYMAGFFRLTLGGEKQFQPLFDGSAVTAPSTSFANISVTATQPAKSRVDINTFERPDPAVQVSGDATAEVCVNMGGTGGVQLPQESPHCTTTLNSAAVPHWSPALWAFNIPSSPMLHLKWTSPSGQVRVAVPPGARDIKRYEQLSVKMAADEFVPTGTDLTVSVADGAGHTWSSPVSALNPAAVTRLPGVTSPWLRKVILQQVTIPTSSLTGLDLTDVREVRFTATEDAASGGVYISDLSAENRAVGARSPEQQVTVNMAPANVDEGSGTGTATLAAVLSQPTGHPVTAYVSVFGSATGRAGITMRQVTFAPGQVCVPIQVGTLGDQLPTGTPSTSFKVSVTNTAGAVMGDKGFNRLTVREDDGVTGGTPAPEVGVPGDACAEYAASQKPGHLNVAGSVFAGATNTLRAGGYRSGESVEFRLDSTPLGRALADSGGTATFTAAIPAGTPLGKVTLSAVGAGSGYTTSAVSRVRAAD</sequence>
<dbReference type="Gene3D" id="2.60.40.2030">
    <property type="match status" value="1"/>
</dbReference>
<reference evidence="3 4" key="1">
    <citation type="submission" date="2019-10" db="EMBL/GenBank/DDBJ databases">
        <title>Whole genome shotgun sequence of Acrocarpospora pleiomorpha NBRC 16267.</title>
        <authorList>
            <person name="Ichikawa N."/>
            <person name="Kimura A."/>
            <person name="Kitahashi Y."/>
            <person name="Komaki H."/>
            <person name="Oguchi A."/>
        </authorList>
    </citation>
    <scope>NUCLEOTIDE SEQUENCE [LARGE SCALE GENOMIC DNA]</scope>
    <source>
        <strain evidence="3 4">NBRC 16267</strain>
    </source>
</reference>
<dbReference type="AlphaFoldDB" id="A0A5M3Y0T4"/>
<keyword evidence="2" id="KW-0732">Signal</keyword>
<dbReference type="EMBL" id="BLAF01000050">
    <property type="protein sequence ID" value="GES24318.1"/>
    <property type="molecule type" value="Genomic_DNA"/>
</dbReference>
<dbReference type="RefSeq" id="WP_155349168.1">
    <property type="nucleotide sequence ID" value="NZ_BAAAHM010000001.1"/>
</dbReference>
<accession>A0A5M3Y0T4</accession>
<feature type="signal peptide" evidence="2">
    <location>
        <begin position="1"/>
        <end position="31"/>
    </location>
</feature>
<name>A0A5M3Y0T4_9ACTN</name>
<protein>
    <recommendedName>
        <fullName evidence="5">Alpha/beta hydrolase</fullName>
    </recommendedName>
</protein>
<evidence type="ECO:0000313" key="4">
    <source>
        <dbReference type="Proteomes" id="UP000377595"/>
    </source>
</evidence>
<dbReference type="PROSITE" id="PS51257">
    <property type="entry name" value="PROKAR_LIPOPROTEIN"/>
    <property type="match status" value="1"/>
</dbReference>
<dbReference type="Proteomes" id="UP000377595">
    <property type="component" value="Unassembled WGS sequence"/>
</dbReference>
<dbReference type="OrthoDB" id="6646510at2"/>